<name>A0A8J2L3W1_9HEXA</name>
<protein>
    <submittedName>
        <fullName evidence="2">Uncharacterized protein</fullName>
    </submittedName>
</protein>
<dbReference type="Proteomes" id="UP000708208">
    <property type="component" value="Unassembled WGS sequence"/>
</dbReference>
<reference evidence="2" key="1">
    <citation type="submission" date="2021-06" db="EMBL/GenBank/DDBJ databases">
        <authorList>
            <person name="Hodson N. C."/>
            <person name="Mongue J. A."/>
            <person name="Jaron S. K."/>
        </authorList>
    </citation>
    <scope>NUCLEOTIDE SEQUENCE</scope>
</reference>
<keyword evidence="3" id="KW-1185">Reference proteome</keyword>
<proteinExistence type="predicted"/>
<comment type="caution">
    <text evidence="2">The sequence shown here is derived from an EMBL/GenBank/DDBJ whole genome shotgun (WGS) entry which is preliminary data.</text>
</comment>
<feature type="coiled-coil region" evidence="1">
    <location>
        <begin position="90"/>
        <end position="117"/>
    </location>
</feature>
<gene>
    <name evidence="2" type="ORF">AFUS01_LOCUS34689</name>
</gene>
<organism evidence="2 3">
    <name type="scientific">Allacma fusca</name>
    <dbReference type="NCBI Taxonomy" id="39272"/>
    <lineage>
        <taxon>Eukaryota</taxon>
        <taxon>Metazoa</taxon>
        <taxon>Ecdysozoa</taxon>
        <taxon>Arthropoda</taxon>
        <taxon>Hexapoda</taxon>
        <taxon>Collembola</taxon>
        <taxon>Symphypleona</taxon>
        <taxon>Sminthuridae</taxon>
        <taxon>Allacma</taxon>
    </lineage>
</organism>
<evidence type="ECO:0000256" key="1">
    <source>
        <dbReference type="SAM" id="Coils"/>
    </source>
</evidence>
<dbReference type="AlphaFoldDB" id="A0A8J2L3W1"/>
<accession>A0A8J2L3W1</accession>
<dbReference type="EMBL" id="CAJVCH010533204">
    <property type="protein sequence ID" value="CAG7824538.1"/>
    <property type="molecule type" value="Genomic_DNA"/>
</dbReference>
<feature type="coiled-coil region" evidence="1">
    <location>
        <begin position="147"/>
        <end position="191"/>
    </location>
</feature>
<evidence type="ECO:0000313" key="2">
    <source>
        <dbReference type="EMBL" id="CAG7824538.1"/>
    </source>
</evidence>
<evidence type="ECO:0000313" key="3">
    <source>
        <dbReference type="Proteomes" id="UP000708208"/>
    </source>
</evidence>
<keyword evidence="1" id="KW-0175">Coiled coil</keyword>
<sequence>MNTDQAPRRHVNPVVSASTIQILSHRKDSNNEILRQTRERISEINGKLLTARVKYQELCTREVQIQNLLCSRKFDVGVGSVKIKALLVSCGNLEGDIERGSETLQEAKQELSQCADENLTLSVGFATMWSCTQAGKDFRKLQEVTYLNDATEAKTKLELELRKFLENEKKYEDALREKSEYELRFEKERQVVLQKEQELIPVIQSTKRNIEDLTKDREDCFNTFVLEKDRLEKRIKNARSSIERIKSRNASKNGYSQQQNWSVKANSVVGFVATYNNYPSPSLSTGHSYLELPVLHSLQDPAEKYRRLELNNATIDYSRNGTLETTTEDSMILVPLLAFNLRWNRNVSSDDED</sequence>